<dbReference type="PANTHER" id="PTHR32507:SF8">
    <property type="entry name" value="CNH1P"/>
    <property type="match status" value="1"/>
</dbReference>
<evidence type="ECO:0000256" key="5">
    <source>
        <dbReference type="ARBA" id="ARBA00022989"/>
    </source>
</evidence>
<dbReference type="Proteomes" id="UP000290013">
    <property type="component" value="Chromosome"/>
</dbReference>
<evidence type="ECO:0000256" key="1">
    <source>
        <dbReference type="ARBA" id="ARBA00004651"/>
    </source>
</evidence>
<dbReference type="PANTHER" id="PTHR32507">
    <property type="entry name" value="NA(+)/H(+) ANTIPORTER 1"/>
    <property type="match status" value="1"/>
</dbReference>
<dbReference type="Pfam" id="PF00999">
    <property type="entry name" value="Na_H_Exchanger"/>
    <property type="match status" value="1"/>
</dbReference>
<keyword evidence="3" id="KW-0050">Antiport</keyword>
<gene>
    <name evidence="10" type="ORF">NCTC12078_00409</name>
</gene>
<feature type="transmembrane region" description="Helical" evidence="8">
    <location>
        <begin position="375"/>
        <end position="394"/>
    </location>
</feature>
<evidence type="ECO:0000256" key="7">
    <source>
        <dbReference type="ARBA" id="ARBA00023136"/>
    </source>
</evidence>
<dbReference type="GO" id="GO:1902600">
    <property type="term" value="P:proton transmembrane transport"/>
    <property type="evidence" value="ECO:0007669"/>
    <property type="project" value="InterPro"/>
</dbReference>
<feature type="transmembrane region" description="Helical" evidence="8">
    <location>
        <begin position="406"/>
        <end position="428"/>
    </location>
</feature>
<dbReference type="KEGG" id="ctai:NCTC12078_00409"/>
<evidence type="ECO:0000259" key="9">
    <source>
        <dbReference type="Pfam" id="PF00999"/>
    </source>
</evidence>
<feature type="domain" description="Cation/H+ exchanger transmembrane" evidence="9">
    <location>
        <begin position="41"/>
        <end position="429"/>
    </location>
</feature>
<evidence type="ECO:0000256" key="6">
    <source>
        <dbReference type="ARBA" id="ARBA00023065"/>
    </source>
</evidence>
<dbReference type="EMBL" id="LR215974">
    <property type="protein sequence ID" value="VFB02434.1"/>
    <property type="molecule type" value="Genomic_DNA"/>
</dbReference>
<feature type="transmembrane region" description="Helical" evidence="8">
    <location>
        <begin position="56"/>
        <end position="74"/>
    </location>
</feature>
<dbReference type="GO" id="GO:0015297">
    <property type="term" value="F:antiporter activity"/>
    <property type="evidence" value="ECO:0007669"/>
    <property type="project" value="UniProtKB-KW"/>
</dbReference>
<feature type="transmembrane region" description="Helical" evidence="8">
    <location>
        <begin position="31"/>
        <end position="49"/>
    </location>
</feature>
<dbReference type="GO" id="GO:0005886">
    <property type="term" value="C:plasma membrane"/>
    <property type="evidence" value="ECO:0007669"/>
    <property type="project" value="UniProtKB-SubCell"/>
</dbReference>
<evidence type="ECO:0000256" key="4">
    <source>
        <dbReference type="ARBA" id="ARBA00022692"/>
    </source>
</evidence>
<feature type="transmembrane region" description="Helical" evidence="8">
    <location>
        <begin position="318"/>
        <end position="336"/>
    </location>
</feature>
<evidence type="ECO:0000256" key="3">
    <source>
        <dbReference type="ARBA" id="ARBA00022449"/>
    </source>
</evidence>
<sequence>MNTQPAISLFIVAENLLEILFKPDYSLRMDYVLILTFAGLAAFLMVWMPKLSQYTGISYSVFYVLFGGLIYLLFPQHLPNPIPGDNLDFTIHLSELIVIISLMGTGLKIDQKFSFKNWSSPLKLVFITMLLCISAVFLLGYYILGLSLASAVLLGAVLAPTDPVLASDVQVGPPNEKHTSKTKFILTAEAGINDGVAFPFSWLAVVIGFSMSGQDVSFFKWFTYDVIYRIGVGILIGYLAGKTLGYIVFDAAKKYQFLKTSDGLLAVAATLLVYGGTELISGYGFISVFVCAVTFRHYEKKHEYHDELHSFTDQIERLLLCILLILLGGSVVMGSLENITWQTIGFSLVFLLIVRPLFGWIALRKSTLNFRDKLVVGFFGIRGMGSVFYLSFALSEFDFENENELWTLVLFTILLSIAIHGFTASAAMKKAD</sequence>
<dbReference type="AlphaFoldDB" id="A0A4V6ID72"/>
<keyword evidence="4 8" id="KW-0812">Transmembrane</keyword>
<keyword evidence="7 8" id="KW-0472">Membrane</keyword>
<comment type="subcellular location">
    <subcellularLocation>
        <location evidence="1">Cell membrane</location>
        <topology evidence="1">Multi-pass membrane protein</topology>
    </subcellularLocation>
</comment>
<evidence type="ECO:0000256" key="2">
    <source>
        <dbReference type="ARBA" id="ARBA00022448"/>
    </source>
</evidence>
<organism evidence="10 11">
    <name type="scientific">Chryseobacterium taihuense</name>
    <dbReference type="NCBI Taxonomy" id="1141221"/>
    <lineage>
        <taxon>Bacteria</taxon>
        <taxon>Pseudomonadati</taxon>
        <taxon>Bacteroidota</taxon>
        <taxon>Flavobacteriia</taxon>
        <taxon>Flavobacteriales</taxon>
        <taxon>Weeksellaceae</taxon>
        <taxon>Chryseobacterium group</taxon>
        <taxon>Chryseobacterium</taxon>
    </lineage>
</organism>
<accession>A0A4V6ID72</accession>
<keyword evidence="2" id="KW-0813">Transport</keyword>
<keyword evidence="6" id="KW-0406">Ion transport</keyword>
<feature type="transmembrane region" description="Helical" evidence="8">
    <location>
        <begin position="89"/>
        <end position="109"/>
    </location>
</feature>
<feature type="transmembrane region" description="Helical" evidence="8">
    <location>
        <begin position="121"/>
        <end position="144"/>
    </location>
</feature>
<evidence type="ECO:0000313" key="11">
    <source>
        <dbReference type="Proteomes" id="UP000290013"/>
    </source>
</evidence>
<feature type="transmembrane region" description="Helical" evidence="8">
    <location>
        <begin position="226"/>
        <end position="249"/>
    </location>
</feature>
<name>A0A4V6ID72_9FLAO</name>
<evidence type="ECO:0000256" key="8">
    <source>
        <dbReference type="SAM" id="Phobius"/>
    </source>
</evidence>
<feature type="transmembrane region" description="Helical" evidence="8">
    <location>
        <begin position="342"/>
        <end position="363"/>
    </location>
</feature>
<dbReference type="InterPro" id="IPR006153">
    <property type="entry name" value="Cation/H_exchanger_TM"/>
</dbReference>
<reference evidence="10 11" key="1">
    <citation type="submission" date="2019-02" db="EMBL/GenBank/DDBJ databases">
        <authorList>
            <consortium name="Pathogen Informatics"/>
        </authorList>
    </citation>
    <scope>NUCLEOTIDE SEQUENCE [LARGE SCALE GENOMIC DNA]</scope>
    <source>
        <strain evidence="10 11">3012STDY6944375</strain>
    </source>
</reference>
<keyword evidence="5 8" id="KW-1133">Transmembrane helix</keyword>
<proteinExistence type="predicted"/>
<protein>
    <submittedName>
        <fullName evidence="10">Potassium/proton antiporter</fullName>
    </submittedName>
</protein>
<evidence type="ECO:0000313" key="10">
    <source>
        <dbReference type="EMBL" id="VFB02434.1"/>
    </source>
</evidence>